<name>A0A0B7MPB9_9FIRM</name>
<sequence>MIEIVQETDESIWRDFLAQKPEAGLFHTPEWRKFLCDTFNYRPYYLFAKNNCGQMTGLLPLFYIKSILTGNRLSSLPFAYRCSILGDPASQSALLTTALELVEELKPSYLEVRDSLDHSSFQFTDCYSTYILELSNNPEEVWKTIKGNVRRNIRQSRKYGVRVEETKDPKALKEFYRLNCITKKRLGSPCHPWNFFKNLFLYLDGHATLYIALYNSKIIAGGVMLSFNDHLIYGYGAADPAYMQCRPYNALLWKSIEDACVRGYRYFDFGRVSADNSGLIHFKSRWGTVEKKLSYSYYPQNPRSQIVNRDGFTYQMAAKLLQVLPLSIYEGLSNFAFGHIG</sequence>
<comment type="similarity">
    <text evidence="1">Belongs to the FemABX family.</text>
</comment>
<keyword evidence="9" id="KW-1185">Reference proteome</keyword>
<proteinExistence type="inferred from homology"/>
<dbReference type="PANTHER" id="PTHR36174:SF1">
    <property type="entry name" value="LIPID II:GLYCINE GLYCYLTRANSFERASE"/>
    <property type="match status" value="1"/>
</dbReference>
<dbReference type="AlphaFoldDB" id="A0A0B7MPB9"/>
<dbReference type="Gene3D" id="3.40.630.30">
    <property type="match status" value="1"/>
</dbReference>
<protein>
    <recommendedName>
        <fullName evidence="7">BioF2-like acetyltransferase domain-containing protein</fullName>
    </recommendedName>
</protein>
<organism evidence="8 9">
    <name type="scientific">Syntrophaceticus schinkii</name>
    <dbReference type="NCBI Taxonomy" id="499207"/>
    <lineage>
        <taxon>Bacteria</taxon>
        <taxon>Bacillati</taxon>
        <taxon>Bacillota</taxon>
        <taxon>Clostridia</taxon>
        <taxon>Thermoanaerobacterales</taxon>
        <taxon>Thermoanaerobacterales Family III. Incertae Sedis</taxon>
        <taxon>Syntrophaceticus</taxon>
    </lineage>
</organism>
<dbReference type="SUPFAM" id="SSF55729">
    <property type="entry name" value="Acyl-CoA N-acyltransferases (Nat)"/>
    <property type="match status" value="1"/>
</dbReference>
<dbReference type="GO" id="GO:0071555">
    <property type="term" value="P:cell wall organization"/>
    <property type="evidence" value="ECO:0007669"/>
    <property type="project" value="UniProtKB-KW"/>
</dbReference>
<evidence type="ECO:0000259" key="7">
    <source>
        <dbReference type="Pfam" id="PF13480"/>
    </source>
</evidence>
<dbReference type="InterPro" id="IPR016181">
    <property type="entry name" value="Acyl_CoA_acyltransferase"/>
</dbReference>
<keyword evidence="3" id="KW-0133">Cell shape</keyword>
<dbReference type="GO" id="GO:0008360">
    <property type="term" value="P:regulation of cell shape"/>
    <property type="evidence" value="ECO:0007669"/>
    <property type="project" value="UniProtKB-KW"/>
</dbReference>
<dbReference type="GO" id="GO:0009252">
    <property type="term" value="P:peptidoglycan biosynthetic process"/>
    <property type="evidence" value="ECO:0007669"/>
    <property type="project" value="UniProtKB-KW"/>
</dbReference>
<keyword evidence="5" id="KW-0012">Acyltransferase</keyword>
<dbReference type="PANTHER" id="PTHR36174">
    <property type="entry name" value="LIPID II:GLYCINE GLYCYLTRANSFERASE"/>
    <property type="match status" value="1"/>
</dbReference>
<evidence type="ECO:0000256" key="2">
    <source>
        <dbReference type="ARBA" id="ARBA00022679"/>
    </source>
</evidence>
<evidence type="ECO:0000313" key="8">
    <source>
        <dbReference type="EMBL" id="CEO89572.1"/>
    </source>
</evidence>
<dbReference type="GO" id="GO:0016755">
    <property type="term" value="F:aminoacyltransferase activity"/>
    <property type="evidence" value="ECO:0007669"/>
    <property type="project" value="InterPro"/>
</dbReference>
<dbReference type="InterPro" id="IPR050644">
    <property type="entry name" value="PG_Glycine_Bridge_Synth"/>
</dbReference>
<dbReference type="Pfam" id="PF13480">
    <property type="entry name" value="Acetyltransf_6"/>
    <property type="match status" value="1"/>
</dbReference>
<evidence type="ECO:0000256" key="3">
    <source>
        <dbReference type="ARBA" id="ARBA00022960"/>
    </source>
</evidence>
<dbReference type="PROSITE" id="PS51191">
    <property type="entry name" value="FEMABX"/>
    <property type="match status" value="1"/>
</dbReference>
<keyword evidence="2" id="KW-0808">Transferase</keyword>
<evidence type="ECO:0000256" key="4">
    <source>
        <dbReference type="ARBA" id="ARBA00022984"/>
    </source>
</evidence>
<dbReference type="EMBL" id="CDRZ01000250">
    <property type="protein sequence ID" value="CEO89572.1"/>
    <property type="molecule type" value="Genomic_DNA"/>
</dbReference>
<feature type="domain" description="BioF2-like acetyltransferase" evidence="7">
    <location>
        <begin position="147"/>
        <end position="272"/>
    </location>
</feature>
<accession>A0A0B7MPB9</accession>
<dbReference type="OrthoDB" id="9785911at2"/>
<keyword evidence="6" id="KW-0961">Cell wall biogenesis/degradation</keyword>
<reference evidence="9" key="1">
    <citation type="submission" date="2015-01" db="EMBL/GenBank/DDBJ databases">
        <authorList>
            <person name="Manzoor Shahid"/>
            <person name="Zubair Saima"/>
        </authorList>
    </citation>
    <scope>NUCLEOTIDE SEQUENCE [LARGE SCALE GENOMIC DNA]</scope>
    <source>
        <strain evidence="9">Sp3</strain>
    </source>
</reference>
<dbReference type="Proteomes" id="UP000046155">
    <property type="component" value="Unassembled WGS sequence"/>
</dbReference>
<dbReference type="InterPro" id="IPR038740">
    <property type="entry name" value="BioF2-like_GNAT_dom"/>
</dbReference>
<evidence type="ECO:0000313" key="9">
    <source>
        <dbReference type="Proteomes" id="UP000046155"/>
    </source>
</evidence>
<evidence type="ECO:0000256" key="6">
    <source>
        <dbReference type="ARBA" id="ARBA00023316"/>
    </source>
</evidence>
<dbReference type="RefSeq" id="WP_044665476.1">
    <property type="nucleotide sequence ID" value="NZ_CDRZ01000250.1"/>
</dbReference>
<gene>
    <name evidence="8" type="ORF">SSCH_520033</name>
</gene>
<evidence type="ECO:0000256" key="5">
    <source>
        <dbReference type="ARBA" id="ARBA00023315"/>
    </source>
</evidence>
<evidence type="ECO:0000256" key="1">
    <source>
        <dbReference type="ARBA" id="ARBA00009943"/>
    </source>
</evidence>
<dbReference type="InterPro" id="IPR003447">
    <property type="entry name" value="FEMABX"/>
</dbReference>
<keyword evidence="4" id="KW-0573">Peptidoglycan synthesis</keyword>